<proteinExistence type="predicted"/>
<protein>
    <submittedName>
        <fullName evidence="2">Uncharacterized protein</fullName>
    </submittedName>
</protein>
<dbReference type="Proteomes" id="UP001501020">
    <property type="component" value="Unassembled WGS sequence"/>
</dbReference>
<feature type="region of interest" description="Disordered" evidence="1">
    <location>
        <begin position="1"/>
        <end position="74"/>
    </location>
</feature>
<evidence type="ECO:0000313" key="3">
    <source>
        <dbReference type="Proteomes" id="UP001501020"/>
    </source>
</evidence>
<organism evidence="2 3">
    <name type="scientific">Actinomadura napierensis</name>
    <dbReference type="NCBI Taxonomy" id="267854"/>
    <lineage>
        <taxon>Bacteria</taxon>
        <taxon>Bacillati</taxon>
        <taxon>Actinomycetota</taxon>
        <taxon>Actinomycetes</taxon>
        <taxon>Streptosporangiales</taxon>
        <taxon>Thermomonosporaceae</taxon>
        <taxon>Actinomadura</taxon>
    </lineage>
</organism>
<keyword evidence="3" id="KW-1185">Reference proteome</keyword>
<gene>
    <name evidence="2" type="ORF">GCM10009727_32390</name>
</gene>
<evidence type="ECO:0000313" key="2">
    <source>
        <dbReference type="EMBL" id="GAA2137206.1"/>
    </source>
</evidence>
<reference evidence="2 3" key="1">
    <citation type="journal article" date="2019" name="Int. J. Syst. Evol. Microbiol.">
        <title>The Global Catalogue of Microorganisms (GCM) 10K type strain sequencing project: providing services to taxonomists for standard genome sequencing and annotation.</title>
        <authorList>
            <consortium name="The Broad Institute Genomics Platform"/>
            <consortium name="The Broad Institute Genome Sequencing Center for Infectious Disease"/>
            <person name="Wu L."/>
            <person name="Ma J."/>
        </authorList>
    </citation>
    <scope>NUCLEOTIDE SEQUENCE [LARGE SCALE GENOMIC DNA]</scope>
    <source>
        <strain evidence="2 3">JCM 13850</strain>
    </source>
</reference>
<sequence>MYISDRFSPNARTLTSVHPGRGSGTGTSRTRSTSGGPGRSATTARIIVDSTKERTTRPAEIIPVAAHEPDPPGN</sequence>
<accession>A0ABN2Z5U1</accession>
<evidence type="ECO:0000256" key="1">
    <source>
        <dbReference type="SAM" id="MobiDB-lite"/>
    </source>
</evidence>
<name>A0ABN2Z5U1_9ACTN</name>
<comment type="caution">
    <text evidence="2">The sequence shown here is derived from an EMBL/GenBank/DDBJ whole genome shotgun (WGS) entry which is preliminary data.</text>
</comment>
<feature type="compositionally biased region" description="Low complexity" evidence="1">
    <location>
        <begin position="26"/>
        <end position="44"/>
    </location>
</feature>
<dbReference type="EMBL" id="BAAAMR010000024">
    <property type="protein sequence ID" value="GAA2137206.1"/>
    <property type="molecule type" value="Genomic_DNA"/>
</dbReference>